<gene>
    <name evidence="4" type="primary">nagA_3</name>
    <name evidence="4" type="ORF">V7x_31080</name>
</gene>
<comment type="caution">
    <text evidence="4">The sequence shown here is derived from an EMBL/GenBank/DDBJ whole genome shotgun (WGS) entry which is preliminary data.</text>
</comment>
<dbReference type="EC" id="3.5.1.25" evidence="4"/>
<evidence type="ECO:0000256" key="3">
    <source>
        <dbReference type="SAM" id="MobiDB-lite"/>
    </source>
</evidence>
<dbReference type="PANTHER" id="PTHR11113:SF14">
    <property type="entry name" value="N-ACETYLGLUCOSAMINE-6-PHOSPHATE DEACETYLASE"/>
    <property type="match status" value="1"/>
</dbReference>
<keyword evidence="2 4" id="KW-0378">Hydrolase</keyword>
<sequence length="322" mass="34842" precursor="true">MQNRQTQNEGDDLAPDDSSPGYVDLQVNGFAGVDFNGHETTTDDIHRACRSIRDDGAEKFCPTVITDDLDRMTSRIQTLVRAIDEDAATADLIAGIHVEGPFINPADGFVGAHPADQVRAANVDDAKRLIDAGAGHVRLFTLAPEQDADGSATRYLADQDIIVAAGHSDASLDDLHRALDHGLSLFTHLGNGCPGSLPRHDNIINRVLSVSDRLAVSWIADGHHVPFFALQNYFRVCNDDQIIIVSDAISAASLGPGRHRLGDQWVHVDDDGAAWSADRKHFAGSATSLATMVSLMQHNLRCTDVQLSAWTRTNPLRLLGMT</sequence>
<evidence type="ECO:0000256" key="1">
    <source>
        <dbReference type="ARBA" id="ARBA00010716"/>
    </source>
</evidence>
<comment type="similarity">
    <text evidence="1">Belongs to the metallo-dependent hydrolases superfamily. NagA family.</text>
</comment>
<name>A0A5C6FYX4_9PLAN</name>
<dbReference type="Proteomes" id="UP000316476">
    <property type="component" value="Unassembled WGS sequence"/>
</dbReference>
<evidence type="ECO:0000313" key="4">
    <source>
        <dbReference type="EMBL" id="TWU67534.1"/>
    </source>
</evidence>
<dbReference type="PANTHER" id="PTHR11113">
    <property type="entry name" value="N-ACETYLGLUCOSAMINE-6-PHOSPHATE DEACETYLASE"/>
    <property type="match status" value="1"/>
</dbReference>
<dbReference type="GO" id="GO:0006046">
    <property type="term" value="P:N-acetylglucosamine catabolic process"/>
    <property type="evidence" value="ECO:0007669"/>
    <property type="project" value="TreeGrafter"/>
</dbReference>
<dbReference type="RefSeq" id="WP_197137433.1">
    <property type="nucleotide sequence ID" value="NZ_SJPZ01000001.1"/>
</dbReference>
<dbReference type="SUPFAM" id="SSF51556">
    <property type="entry name" value="Metallo-dependent hydrolases"/>
    <property type="match status" value="1"/>
</dbReference>
<reference evidence="4 5" key="1">
    <citation type="submission" date="2019-02" db="EMBL/GenBank/DDBJ databases">
        <title>Deep-cultivation of Planctomycetes and their phenomic and genomic characterization uncovers novel biology.</title>
        <authorList>
            <person name="Wiegand S."/>
            <person name="Jogler M."/>
            <person name="Boedeker C."/>
            <person name="Pinto D."/>
            <person name="Vollmers J."/>
            <person name="Rivas-Marin E."/>
            <person name="Kohn T."/>
            <person name="Peeters S.H."/>
            <person name="Heuer A."/>
            <person name="Rast P."/>
            <person name="Oberbeckmann S."/>
            <person name="Bunk B."/>
            <person name="Jeske O."/>
            <person name="Meyerdierks A."/>
            <person name="Storesund J.E."/>
            <person name="Kallscheuer N."/>
            <person name="Luecker S."/>
            <person name="Lage O.M."/>
            <person name="Pohl T."/>
            <person name="Merkel B.J."/>
            <person name="Hornburger P."/>
            <person name="Mueller R.-W."/>
            <person name="Bruemmer F."/>
            <person name="Labrenz M."/>
            <person name="Spormann A.M."/>
            <person name="Op Den Camp H."/>
            <person name="Overmann J."/>
            <person name="Amann R."/>
            <person name="Jetten M.S.M."/>
            <person name="Mascher T."/>
            <person name="Medema M.H."/>
            <person name="Devos D.P."/>
            <person name="Kaster A.-K."/>
            <person name="Ovreas L."/>
            <person name="Rohde M."/>
            <person name="Galperin M.Y."/>
            <person name="Jogler C."/>
        </authorList>
    </citation>
    <scope>NUCLEOTIDE SEQUENCE [LARGE SCALE GENOMIC DNA]</scope>
    <source>
        <strain evidence="4 5">V7</strain>
    </source>
</reference>
<proteinExistence type="inferred from homology"/>
<dbReference type="GO" id="GO:0008448">
    <property type="term" value="F:N-acetylglucosamine-6-phosphate deacetylase activity"/>
    <property type="evidence" value="ECO:0007669"/>
    <property type="project" value="UniProtKB-EC"/>
</dbReference>
<accession>A0A5C6FYX4</accession>
<dbReference type="AlphaFoldDB" id="A0A5C6FYX4"/>
<protein>
    <submittedName>
        <fullName evidence="4">N-acetylglucosamine-6-phosphate deacetylase</fullName>
        <ecNumber evidence="4">3.5.1.25</ecNumber>
    </submittedName>
</protein>
<feature type="region of interest" description="Disordered" evidence="3">
    <location>
        <begin position="1"/>
        <end position="21"/>
    </location>
</feature>
<organism evidence="4 5">
    <name type="scientific">Crateriforma conspicua</name>
    <dbReference type="NCBI Taxonomy" id="2527996"/>
    <lineage>
        <taxon>Bacteria</taxon>
        <taxon>Pseudomonadati</taxon>
        <taxon>Planctomycetota</taxon>
        <taxon>Planctomycetia</taxon>
        <taxon>Planctomycetales</taxon>
        <taxon>Planctomycetaceae</taxon>
        <taxon>Crateriforma</taxon>
    </lineage>
</organism>
<evidence type="ECO:0000256" key="2">
    <source>
        <dbReference type="ARBA" id="ARBA00022801"/>
    </source>
</evidence>
<dbReference type="InterPro" id="IPR032466">
    <property type="entry name" value="Metal_Hydrolase"/>
</dbReference>
<evidence type="ECO:0000313" key="5">
    <source>
        <dbReference type="Proteomes" id="UP000316476"/>
    </source>
</evidence>
<dbReference type="EMBL" id="SJPZ01000001">
    <property type="protein sequence ID" value="TWU67534.1"/>
    <property type="molecule type" value="Genomic_DNA"/>
</dbReference>
<dbReference type="Gene3D" id="3.20.20.140">
    <property type="entry name" value="Metal-dependent hydrolases"/>
    <property type="match status" value="1"/>
</dbReference>